<proteinExistence type="predicted"/>
<dbReference type="EMBL" id="CM045763">
    <property type="protein sequence ID" value="KAI8022757.1"/>
    <property type="molecule type" value="Genomic_DNA"/>
</dbReference>
<organism evidence="1 2">
    <name type="scientific">Camellia lanceoleosa</name>
    <dbReference type="NCBI Taxonomy" id="1840588"/>
    <lineage>
        <taxon>Eukaryota</taxon>
        <taxon>Viridiplantae</taxon>
        <taxon>Streptophyta</taxon>
        <taxon>Embryophyta</taxon>
        <taxon>Tracheophyta</taxon>
        <taxon>Spermatophyta</taxon>
        <taxon>Magnoliopsida</taxon>
        <taxon>eudicotyledons</taxon>
        <taxon>Gunneridae</taxon>
        <taxon>Pentapetalae</taxon>
        <taxon>asterids</taxon>
        <taxon>Ericales</taxon>
        <taxon>Theaceae</taxon>
        <taxon>Camellia</taxon>
    </lineage>
</organism>
<protein>
    <submittedName>
        <fullName evidence="1">Zinc finger CCCH domain-containing protein 65</fullName>
    </submittedName>
</protein>
<evidence type="ECO:0000313" key="1">
    <source>
        <dbReference type="EMBL" id="KAI8022757.1"/>
    </source>
</evidence>
<reference evidence="1 2" key="1">
    <citation type="journal article" date="2022" name="Plant J.">
        <title>Chromosome-level genome of Camellia lanceoleosa provides a valuable resource for understanding genome evolution and self-incompatibility.</title>
        <authorList>
            <person name="Gong W."/>
            <person name="Xiao S."/>
            <person name="Wang L."/>
            <person name="Liao Z."/>
            <person name="Chang Y."/>
            <person name="Mo W."/>
            <person name="Hu G."/>
            <person name="Li W."/>
            <person name="Zhao G."/>
            <person name="Zhu H."/>
            <person name="Hu X."/>
            <person name="Ji K."/>
            <person name="Xiang X."/>
            <person name="Song Q."/>
            <person name="Yuan D."/>
            <person name="Jin S."/>
            <person name="Zhang L."/>
        </authorList>
    </citation>
    <scope>NUCLEOTIDE SEQUENCE [LARGE SCALE GENOMIC DNA]</scope>
    <source>
        <strain evidence="1">SQ_2022a</strain>
    </source>
</reference>
<name>A0ACC0IA46_9ERIC</name>
<comment type="caution">
    <text evidence="1">The sequence shown here is derived from an EMBL/GenBank/DDBJ whole genome shotgun (WGS) entry which is preliminary data.</text>
</comment>
<evidence type="ECO:0000313" key="2">
    <source>
        <dbReference type="Proteomes" id="UP001060215"/>
    </source>
</evidence>
<accession>A0ACC0IA46</accession>
<sequence>MEQSHLETLNHSDSLFPFPPHRRRHLKSETFLTLVRILSHCHADSHTCHSHPQERPKQGSVENELGQSTKGEACGEPVGPTSMESEILSIQRGALNSTLFGSDECVDEDRMETYEFDHLSRINKELVPENGIKLVNNTLDKNPSGNVVSLIDNQEGQSSPQEICMKESGNLDKENYSWKVTEALDLSLDVDIYAESSRLDENNEQGSSFVERNVLEEVNEMELMELEKWVSDCGGINSLLCVTDDEEIEEGEISGDFGVYDQSMDLLLEDAVSLEKLDEEQNSEAISNDEQFTCKKQKVANQEDTESNKNFVETINNVGKEVELKILSNMPEIECKSEIAVFGKYGEAKLAHGYDSVIETVRNEQQTARAIEEFNHPAVPGKISRENATKNQSTLSSEKDAGVRKEKKRGPKTKESKAKKKQKERIKRAEKNRRLGVIRLKIQPILKPKTVTYCRHYMKGRCQEGDKCKFSHDTIPLTKSKACCHFARHSCMKGDDCPFDHQLSKYPCNNYLSNGFCSRGPDCMFSHEMPLTEGSPSTTNASKPELKFSSLLRGTNSEKQLNLNNSSHPKVDSSKNTKQDVVQTILKRAVQTQPKGISKLMFGKLALDNPSKLNQVGSSPITGVGGVKVGLPMIHGTPDMAQNSNEITKMTAAVESKGINFLSFGKAPLKDCGIPKSTSFSDSNKDKQAASSPKKDVGLKIGNQTGQITRDVVPIWSEMPKRTPTMPPQGINFLSFGKAPLDHPKDNDVVSSVQERETAPKRRIPGSKPWKQLSSSLPSDQSVNQLTDEHGKDAPSSALKALLSNMPNAAQKEHLSNMTNSAQKALMSTLAFAAKYESRIKMDCPPDVSANFNKESSSSEKTARGSTILDFLYGNGSKTKQ</sequence>
<gene>
    <name evidence="1" type="ORF">LOK49_LG03G03041</name>
</gene>
<keyword evidence="2" id="KW-1185">Reference proteome</keyword>
<dbReference type="Proteomes" id="UP001060215">
    <property type="component" value="Chromosome 6"/>
</dbReference>